<evidence type="ECO:0000256" key="4">
    <source>
        <dbReference type="ARBA" id="ARBA00022989"/>
    </source>
</evidence>
<evidence type="ECO:0000256" key="1">
    <source>
        <dbReference type="ARBA" id="ARBA00004651"/>
    </source>
</evidence>
<dbReference type="SMART" id="SM01381">
    <property type="entry name" value="7TM_GPCR_Srsx"/>
    <property type="match status" value="1"/>
</dbReference>
<evidence type="ECO:0000256" key="2">
    <source>
        <dbReference type="ARBA" id="ARBA00022475"/>
    </source>
</evidence>
<keyword evidence="9" id="KW-1185">Reference proteome</keyword>
<dbReference type="GO" id="GO:0004930">
    <property type="term" value="F:G protein-coupled receptor activity"/>
    <property type="evidence" value="ECO:0007669"/>
    <property type="project" value="InterPro"/>
</dbReference>
<feature type="domain" description="G-protein coupled receptors family 1 profile" evidence="7">
    <location>
        <begin position="36"/>
        <end position="283"/>
    </location>
</feature>
<proteinExistence type="predicted"/>
<protein>
    <recommendedName>
        <fullName evidence="7">G-protein coupled receptors family 1 profile domain-containing protein</fullName>
    </recommendedName>
</protein>
<reference evidence="8 9" key="1">
    <citation type="submission" date="2024-01" db="EMBL/GenBank/DDBJ databases">
        <title>The genome of the rayed Mediterranean limpet Patella caerulea (Linnaeus, 1758).</title>
        <authorList>
            <person name="Anh-Thu Weber A."/>
            <person name="Halstead-Nussloch G."/>
        </authorList>
    </citation>
    <scope>NUCLEOTIDE SEQUENCE [LARGE SCALE GENOMIC DNA]</scope>
    <source>
        <strain evidence="8">AATW-2023a</strain>
        <tissue evidence="8">Whole specimen</tissue>
    </source>
</reference>
<comment type="caution">
    <text evidence="8">The sequence shown here is derived from an EMBL/GenBank/DDBJ whole genome shotgun (WGS) entry which is preliminary data.</text>
</comment>
<accession>A0AAN8JAU9</accession>
<dbReference type="AlphaFoldDB" id="A0AAN8JAU9"/>
<evidence type="ECO:0000256" key="6">
    <source>
        <dbReference type="SAM" id="Phobius"/>
    </source>
</evidence>
<dbReference type="PRINTS" id="PR00237">
    <property type="entry name" value="GPCRRHODOPSN"/>
</dbReference>
<dbReference type="PROSITE" id="PS50262">
    <property type="entry name" value="G_PROTEIN_RECEP_F1_2"/>
    <property type="match status" value="1"/>
</dbReference>
<feature type="transmembrane region" description="Helical" evidence="6">
    <location>
        <begin position="233"/>
        <end position="251"/>
    </location>
</feature>
<dbReference type="EMBL" id="JAZGQO010000014">
    <property type="protein sequence ID" value="KAK6171423.1"/>
    <property type="molecule type" value="Genomic_DNA"/>
</dbReference>
<dbReference type="InterPro" id="IPR017452">
    <property type="entry name" value="GPCR_Rhodpsn_7TM"/>
</dbReference>
<feature type="transmembrane region" description="Helical" evidence="6">
    <location>
        <begin position="138"/>
        <end position="158"/>
    </location>
</feature>
<dbReference type="PANTHER" id="PTHR22750">
    <property type="entry name" value="G-PROTEIN COUPLED RECEPTOR"/>
    <property type="match status" value="1"/>
</dbReference>
<feature type="transmembrane region" description="Helical" evidence="6">
    <location>
        <begin position="98"/>
        <end position="117"/>
    </location>
</feature>
<feature type="transmembrane region" description="Helical" evidence="6">
    <location>
        <begin position="178"/>
        <end position="201"/>
    </location>
</feature>
<dbReference type="SUPFAM" id="SSF81321">
    <property type="entry name" value="Family A G protein-coupled receptor-like"/>
    <property type="match status" value="1"/>
</dbReference>
<evidence type="ECO:0000313" key="9">
    <source>
        <dbReference type="Proteomes" id="UP001347796"/>
    </source>
</evidence>
<keyword evidence="2" id="KW-1003">Cell membrane</keyword>
<dbReference type="InterPro" id="IPR000276">
    <property type="entry name" value="GPCR_Rhodpsn"/>
</dbReference>
<evidence type="ECO:0000256" key="3">
    <source>
        <dbReference type="ARBA" id="ARBA00022692"/>
    </source>
</evidence>
<dbReference type="Pfam" id="PF00001">
    <property type="entry name" value="7tm_1"/>
    <property type="match status" value="1"/>
</dbReference>
<evidence type="ECO:0000313" key="8">
    <source>
        <dbReference type="EMBL" id="KAK6171423.1"/>
    </source>
</evidence>
<sequence>MNASCSNCSSSVSAMSIHSVVMVLAEMLIMVVICCGNLLTILAVWRTKKLQTIPNQYIISLACADFLAGLILPYQAAVHFPGVQKTLDNNKYLCLCRHVAFFVSLGQTIQCITVIAIDRALYIGFPMKYQRIASIFRARVIIIWTWISAIFLGTLPLYVNNWNLGRGCHYTLVIPYYYQTYIQTTIFVVFSIINALCYGYIFHVAKKHQEAINKQLASVDATRQATNMKAVKMFLTVFGIFFICLSPGILAQNLGHTIGLPNGVVDVAILLAVLNSGMNFFIYAVKNTDFRRAFANMLCCRHVSVSPETGDTPHVNSLRQTTTN</sequence>
<keyword evidence="5 6" id="KW-0472">Membrane</keyword>
<dbReference type="GO" id="GO:0005886">
    <property type="term" value="C:plasma membrane"/>
    <property type="evidence" value="ECO:0007669"/>
    <property type="project" value="UniProtKB-SubCell"/>
</dbReference>
<dbReference type="Gene3D" id="1.20.1070.10">
    <property type="entry name" value="Rhodopsin 7-helix transmembrane proteins"/>
    <property type="match status" value="1"/>
</dbReference>
<dbReference type="Proteomes" id="UP001347796">
    <property type="component" value="Unassembled WGS sequence"/>
</dbReference>
<organism evidence="8 9">
    <name type="scientific">Patella caerulea</name>
    <name type="common">Rayed Mediterranean limpet</name>
    <dbReference type="NCBI Taxonomy" id="87958"/>
    <lineage>
        <taxon>Eukaryota</taxon>
        <taxon>Metazoa</taxon>
        <taxon>Spiralia</taxon>
        <taxon>Lophotrochozoa</taxon>
        <taxon>Mollusca</taxon>
        <taxon>Gastropoda</taxon>
        <taxon>Patellogastropoda</taxon>
        <taxon>Patelloidea</taxon>
        <taxon>Patellidae</taxon>
        <taxon>Patella</taxon>
    </lineage>
</organism>
<name>A0AAN8JAU9_PATCE</name>
<keyword evidence="4 6" id="KW-1133">Transmembrane helix</keyword>
<feature type="transmembrane region" description="Helical" evidence="6">
    <location>
        <begin position="20"/>
        <end position="45"/>
    </location>
</feature>
<comment type="subcellular location">
    <subcellularLocation>
        <location evidence="1">Cell membrane</location>
        <topology evidence="1">Multi-pass membrane protein</topology>
    </subcellularLocation>
</comment>
<gene>
    <name evidence="8" type="ORF">SNE40_019616</name>
</gene>
<dbReference type="CDD" id="cd00637">
    <property type="entry name" value="7tm_classA_rhodopsin-like"/>
    <property type="match status" value="1"/>
</dbReference>
<keyword evidence="3 6" id="KW-0812">Transmembrane</keyword>
<feature type="transmembrane region" description="Helical" evidence="6">
    <location>
        <begin position="57"/>
        <end position="78"/>
    </location>
</feature>
<feature type="transmembrane region" description="Helical" evidence="6">
    <location>
        <begin position="263"/>
        <end position="285"/>
    </location>
</feature>
<evidence type="ECO:0000259" key="7">
    <source>
        <dbReference type="PROSITE" id="PS50262"/>
    </source>
</evidence>
<evidence type="ECO:0000256" key="5">
    <source>
        <dbReference type="ARBA" id="ARBA00023136"/>
    </source>
</evidence>